<dbReference type="InterPro" id="IPR012506">
    <property type="entry name" value="TMEM86B-like"/>
</dbReference>
<dbReference type="Proteomes" id="UP000428260">
    <property type="component" value="Chromosome"/>
</dbReference>
<dbReference type="KEGG" id="mcos:GM418_03670"/>
<keyword evidence="4 6" id="KW-1133">Transmembrane helix</keyword>
<evidence type="ECO:0000256" key="5">
    <source>
        <dbReference type="ARBA" id="ARBA00023136"/>
    </source>
</evidence>
<feature type="transmembrane region" description="Helical" evidence="6">
    <location>
        <begin position="12"/>
        <end position="29"/>
    </location>
</feature>
<feature type="transmembrane region" description="Helical" evidence="6">
    <location>
        <begin position="86"/>
        <end position="106"/>
    </location>
</feature>
<feature type="transmembrane region" description="Helical" evidence="6">
    <location>
        <begin position="62"/>
        <end position="80"/>
    </location>
</feature>
<accession>A0A6I6JP51</accession>
<feature type="transmembrane region" description="Helical" evidence="6">
    <location>
        <begin position="113"/>
        <end position="134"/>
    </location>
</feature>
<keyword evidence="5 6" id="KW-0472">Membrane</keyword>
<evidence type="ECO:0000313" key="8">
    <source>
        <dbReference type="Proteomes" id="UP000428260"/>
    </source>
</evidence>
<evidence type="ECO:0000256" key="2">
    <source>
        <dbReference type="ARBA" id="ARBA00007375"/>
    </source>
</evidence>
<evidence type="ECO:0000256" key="3">
    <source>
        <dbReference type="ARBA" id="ARBA00022692"/>
    </source>
</evidence>
<evidence type="ECO:0000256" key="4">
    <source>
        <dbReference type="ARBA" id="ARBA00022989"/>
    </source>
</evidence>
<evidence type="ECO:0000256" key="1">
    <source>
        <dbReference type="ARBA" id="ARBA00004141"/>
    </source>
</evidence>
<evidence type="ECO:0000256" key="6">
    <source>
        <dbReference type="SAM" id="Phobius"/>
    </source>
</evidence>
<feature type="transmembrane region" description="Helical" evidence="6">
    <location>
        <begin position="201"/>
        <end position="222"/>
    </location>
</feature>
<dbReference type="Pfam" id="PF07947">
    <property type="entry name" value="YhhN"/>
    <property type="match status" value="1"/>
</dbReference>
<feature type="transmembrane region" description="Helical" evidence="6">
    <location>
        <begin position="140"/>
        <end position="159"/>
    </location>
</feature>
<gene>
    <name evidence="7" type="ORF">GM418_03670</name>
</gene>
<comment type="subcellular location">
    <subcellularLocation>
        <location evidence="1">Membrane</location>
        <topology evidence="1">Multi-pass membrane protein</topology>
    </subcellularLocation>
</comment>
<keyword evidence="3 6" id="KW-0812">Transmembrane</keyword>
<dbReference type="AlphaFoldDB" id="A0A6I6JP51"/>
<comment type="similarity">
    <text evidence="2">Belongs to the TMEM86 family.</text>
</comment>
<protein>
    <recommendedName>
        <fullName evidence="9">Lysoplasmalogenase</fullName>
    </recommendedName>
</protein>
<dbReference type="EMBL" id="CP046401">
    <property type="protein sequence ID" value="QGY42780.1"/>
    <property type="molecule type" value="Genomic_DNA"/>
</dbReference>
<dbReference type="GO" id="GO:0016020">
    <property type="term" value="C:membrane"/>
    <property type="evidence" value="ECO:0007669"/>
    <property type="project" value="UniProtKB-SubCell"/>
</dbReference>
<evidence type="ECO:0000313" key="7">
    <source>
        <dbReference type="EMBL" id="QGY42780.1"/>
    </source>
</evidence>
<feature type="transmembrane region" description="Helical" evidence="6">
    <location>
        <begin position="35"/>
        <end position="53"/>
    </location>
</feature>
<sequence length="225" mass="25791">MNRMKIKQIKTNWLYIILIFPTIFAVLALSHFGFFFKSGTAGAGIIILLILYFSKLPKAKDILFLMSAFLFSIVGDWFLSNKSGDANMFVYGIGFYFLAHFGYLIYALQNGRINRIFTAVLLSAFLLFFAFVLYPVIDNHILMFAALVYLVISCLSLGFAVGLQSTGTEKWAYVFGIFLILFSDTIIAFKEFVGYRELDFLILPTYYLAHISIIFSLIRRWLKNN</sequence>
<keyword evidence="8" id="KW-1185">Reference proteome</keyword>
<proteinExistence type="inferred from homology"/>
<reference evidence="7 8" key="1">
    <citation type="submission" date="2019-11" db="EMBL/GenBank/DDBJ databases">
        <authorList>
            <person name="Zheng R.K."/>
            <person name="Sun C.M."/>
        </authorList>
    </citation>
    <scope>NUCLEOTIDE SEQUENCE [LARGE SCALE GENOMIC DNA]</scope>
    <source>
        <strain evidence="7 8">WC007</strain>
    </source>
</reference>
<feature type="transmembrane region" description="Helical" evidence="6">
    <location>
        <begin position="171"/>
        <end position="189"/>
    </location>
</feature>
<evidence type="ECO:0008006" key="9">
    <source>
        <dbReference type="Google" id="ProtNLM"/>
    </source>
</evidence>
<organism evidence="7 8">
    <name type="scientific">Maribellus comscasis</name>
    <dbReference type="NCBI Taxonomy" id="2681766"/>
    <lineage>
        <taxon>Bacteria</taxon>
        <taxon>Pseudomonadati</taxon>
        <taxon>Bacteroidota</taxon>
        <taxon>Bacteroidia</taxon>
        <taxon>Marinilabiliales</taxon>
        <taxon>Prolixibacteraceae</taxon>
        <taxon>Maribellus</taxon>
    </lineage>
</organism>
<name>A0A6I6JP51_9BACT</name>